<comment type="caution">
    <text evidence="2">The sequence shown here is derived from an EMBL/GenBank/DDBJ whole genome shotgun (WGS) entry which is preliminary data.</text>
</comment>
<dbReference type="Proteomes" id="UP001196413">
    <property type="component" value="Unassembled WGS sequence"/>
</dbReference>
<sequence>MTASRGPPPSPTPQTTHSDRCKCGRNIQGEDSIADDEKTWILKLKRADVISLRQILLTKREAIYTRRWNRTGAIE</sequence>
<reference evidence="2" key="1">
    <citation type="submission" date="2021-06" db="EMBL/GenBank/DDBJ databases">
        <title>Parelaphostrongylus tenuis whole genome reference sequence.</title>
        <authorList>
            <person name="Garwood T.J."/>
            <person name="Larsen P.A."/>
            <person name="Fountain-Jones N.M."/>
            <person name="Garbe J.R."/>
            <person name="Macchietto M.G."/>
            <person name="Kania S.A."/>
            <person name="Gerhold R.W."/>
            <person name="Richards J.E."/>
            <person name="Wolf T.M."/>
        </authorList>
    </citation>
    <scope>NUCLEOTIDE SEQUENCE</scope>
    <source>
        <strain evidence="2">MNPRO001-30</strain>
        <tissue evidence="2">Meninges</tissue>
    </source>
</reference>
<dbReference type="AlphaFoldDB" id="A0AAD5QXG8"/>
<accession>A0AAD5QXG8</accession>
<protein>
    <submittedName>
        <fullName evidence="2">Uncharacterized protein</fullName>
    </submittedName>
</protein>
<feature type="compositionally biased region" description="Pro residues" evidence="1">
    <location>
        <begin position="1"/>
        <end position="12"/>
    </location>
</feature>
<dbReference type="EMBL" id="JAHQIW010005327">
    <property type="protein sequence ID" value="KAJ1365697.1"/>
    <property type="molecule type" value="Genomic_DNA"/>
</dbReference>
<gene>
    <name evidence="2" type="ORF">KIN20_026107</name>
</gene>
<proteinExistence type="predicted"/>
<evidence type="ECO:0000256" key="1">
    <source>
        <dbReference type="SAM" id="MobiDB-lite"/>
    </source>
</evidence>
<feature type="region of interest" description="Disordered" evidence="1">
    <location>
        <begin position="1"/>
        <end position="24"/>
    </location>
</feature>
<name>A0AAD5QXG8_PARTN</name>
<keyword evidence="3" id="KW-1185">Reference proteome</keyword>
<organism evidence="2 3">
    <name type="scientific">Parelaphostrongylus tenuis</name>
    <name type="common">Meningeal worm</name>
    <dbReference type="NCBI Taxonomy" id="148309"/>
    <lineage>
        <taxon>Eukaryota</taxon>
        <taxon>Metazoa</taxon>
        <taxon>Ecdysozoa</taxon>
        <taxon>Nematoda</taxon>
        <taxon>Chromadorea</taxon>
        <taxon>Rhabditida</taxon>
        <taxon>Rhabditina</taxon>
        <taxon>Rhabditomorpha</taxon>
        <taxon>Strongyloidea</taxon>
        <taxon>Metastrongylidae</taxon>
        <taxon>Parelaphostrongylus</taxon>
    </lineage>
</organism>
<evidence type="ECO:0000313" key="3">
    <source>
        <dbReference type="Proteomes" id="UP001196413"/>
    </source>
</evidence>
<evidence type="ECO:0000313" key="2">
    <source>
        <dbReference type="EMBL" id="KAJ1365697.1"/>
    </source>
</evidence>